<accession>A0A6P8DKZ1</accession>
<evidence type="ECO:0000256" key="1">
    <source>
        <dbReference type="SAM" id="SignalP"/>
    </source>
</evidence>
<dbReference type="RefSeq" id="XP_031392338.1">
    <property type="nucleotide sequence ID" value="XM_031536478.1"/>
</dbReference>
<dbReference type="Proteomes" id="UP000515151">
    <property type="component" value="Chromosome 4"/>
</dbReference>
<feature type="chain" id="PRO_5028244373" evidence="1">
    <location>
        <begin position="26"/>
        <end position="189"/>
    </location>
</feature>
<reference evidence="2" key="1">
    <citation type="journal article" date="2020" name="Plant Biotechnol. J.">
        <title>The pomegranate (Punica granatum L.) draft genome dissects genetic divergence between soft- and hard-seeded cultivars.</title>
        <authorList>
            <person name="Luo X."/>
            <person name="Li H."/>
            <person name="Wu Z."/>
            <person name="Yao W."/>
            <person name="Zhao P."/>
            <person name="Cao D."/>
            <person name="Yu H."/>
            <person name="Li K."/>
            <person name="Poudel K."/>
            <person name="Zhao D."/>
            <person name="Zhang F."/>
            <person name="Xia X."/>
            <person name="Chen L."/>
            <person name="Wang Q."/>
            <person name="Jing D."/>
            <person name="Cao S."/>
        </authorList>
    </citation>
    <scope>NUCLEOTIDE SEQUENCE [LARGE SCALE GENOMIC DNA]</scope>
    <source>
        <strain evidence="2">cv. Tunisia</strain>
    </source>
</reference>
<dbReference type="AlphaFoldDB" id="A0A6P8DKZ1"/>
<evidence type="ECO:0000313" key="3">
    <source>
        <dbReference type="RefSeq" id="XP_031392338.1"/>
    </source>
</evidence>
<organism evidence="2 3">
    <name type="scientific">Punica granatum</name>
    <name type="common">Pomegranate</name>
    <dbReference type="NCBI Taxonomy" id="22663"/>
    <lineage>
        <taxon>Eukaryota</taxon>
        <taxon>Viridiplantae</taxon>
        <taxon>Streptophyta</taxon>
        <taxon>Embryophyta</taxon>
        <taxon>Tracheophyta</taxon>
        <taxon>Spermatophyta</taxon>
        <taxon>Magnoliopsida</taxon>
        <taxon>eudicotyledons</taxon>
        <taxon>Gunneridae</taxon>
        <taxon>Pentapetalae</taxon>
        <taxon>rosids</taxon>
        <taxon>malvids</taxon>
        <taxon>Myrtales</taxon>
        <taxon>Lythraceae</taxon>
        <taxon>Punica</taxon>
    </lineage>
</organism>
<protein>
    <submittedName>
        <fullName evidence="3">Uncharacterized protein LOC116204402</fullName>
    </submittedName>
</protein>
<keyword evidence="2" id="KW-1185">Reference proteome</keyword>
<proteinExistence type="predicted"/>
<reference evidence="3" key="2">
    <citation type="submission" date="2025-08" db="UniProtKB">
        <authorList>
            <consortium name="RefSeq"/>
        </authorList>
    </citation>
    <scope>IDENTIFICATION</scope>
    <source>
        <tissue evidence="3">Leaf</tissue>
    </source>
</reference>
<keyword evidence="1" id="KW-0732">Signal</keyword>
<feature type="signal peptide" evidence="1">
    <location>
        <begin position="1"/>
        <end position="25"/>
    </location>
</feature>
<sequence length="189" mass="21463">MFPILLYFLNYPLLFVSSVSQFTCAVQPPLEPWRTLLFSQIKLSLHLPVPNSSCSRPTARCSSPPQSIAHWSISTTNCRPTSLHSTELSLFAPGVTSFLVHRSSPRKLLLPIVRSCHSTRWFKRKIIIAFSMLDIHFNKNGRKLLLPRSLSPSTLSHEAISPHGQANAIMMCLFYSSVSYYVNTWNLMR</sequence>
<gene>
    <name evidence="3" type="primary">LOC116204402</name>
</gene>
<evidence type="ECO:0000313" key="2">
    <source>
        <dbReference type="Proteomes" id="UP000515151"/>
    </source>
</evidence>
<name>A0A6P8DKZ1_PUNGR</name>
<dbReference type="GeneID" id="116204402"/>